<dbReference type="RefSeq" id="WP_005552845.1">
    <property type="nucleotide sequence ID" value="NZ_AOIB01000003.1"/>
</dbReference>
<reference evidence="2 3" key="1">
    <citation type="journal article" date="2014" name="PLoS Genet.">
        <title>Phylogenetically driven sequencing of extremely halophilic archaea reveals strategies for static and dynamic osmo-response.</title>
        <authorList>
            <person name="Becker E.A."/>
            <person name="Seitzer P.M."/>
            <person name="Tritt A."/>
            <person name="Larsen D."/>
            <person name="Krusor M."/>
            <person name="Yao A.I."/>
            <person name="Wu D."/>
            <person name="Madern D."/>
            <person name="Eisen J.A."/>
            <person name="Darling A.E."/>
            <person name="Facciotti M.T."/>
        </authorList>
    </citation>
    <scope>NUCLEOTIDE SEQUENCE [LARGE SCALE GENOMIC DNA]</scope>
    <source>
        <strain evidence="2 3">DSM 10524</strain>
    </source>
</reference>
<dbReference type="AlphaFoldDB" id="L9XJT6"/>
<dbReference type="InterPro" id="IPR001509">
    <property type="entry name" value="Epimerase_deHydtase"/>
</dbReference>
<evidence type="ECO:0000313" key="3">
    <source>
        <dbReference type="Proteomes" id="UP000011688"/>
    </source>
</evidence>
<comment type="caution">
    <text evidence="2">The sequence shown here is derived from an EMBL/GenBank/DDBJ whole genome shotgun (WGS) entry which is preliminary data.</text>
</comment>
<dbReference type="Proteomes" id="UP000011688">
    <property type="component" value="Unassembled WGS sequence"/>
</dbReference>
<gene>
    <name evidence="2" type="ORF">C491_00190</name>
</gene>
<protein>
    <submittedName>
        <fullName evidence="2">NAD-dependent epimerase/dehydratase</fullName>
    </submittedName>
</protein>
<keyword evidence="3" id="KW-1185">Reference proteome</keyword>
<dbReference type="EMBL" id="AOIB01000003">
    <property type="protein sequence ID" value="ELY61696.1"/>
    <property type="molecule type" value="Genomic_DNA"/>
</dbReference>
<dbReference type="OrthoDB" id="7442at2157"/>
<name>L9XJT6_9EURY</name>
<proteinExistence type="predicted"/>
<dbReference type="SUPFAM" id="SSF51735">
    <property type="entry name" value="NAD(P)-binding Rossmann-fold domains"/>
    <property type="match status" value="1"/>
</dbReference>
<feature type="domain" description="NAD-dependent epimerase/dehydratase" evidence="1">
    <location>
        <begin position="4"/>
        <end position="31"/>
    </location>
</feature>
<dbReference type="Pfam" id="PF01370">
    <property type="entry name" value="Epimerase"/>
    <property type="match status" value="1"/>
</dbReference>
<dbReference type="Gene3D" id="3.40.50.720">
    <property type="entry name" value="NAD(P)-binding Rossmann-like Domain"/>
    <property type="match status" value="1"/>
</dbReference>
<dbReference type="eggNOG" id="arCOG03019">
    <property type="taxonomic scope" value="Archaea"/>
</dbReference>
<accession>L9XJT6</accession>
<evidence type="ECO:0000313" key="2">
    <source>
        <dbReference type="EMBL" id="ELY61696.1"/>
    </source>
</evidence>
<sequence length="38" mass="4193">MDDALVIGGTRFIGRHLVEELLANGYDVTILNLSLIHI</sequence>
<evidence type="ECO:0000259" key="1">
    <source>
        <dbReference type="Pfam" id="PF01370"/>
    </source>
</evidence>
<dbReference type="STRING" id="1227497.C491_00190"/>
<feature type="non-terminal residue" evidence="2">
    <location>
        <position position="38"/>
    </location>
</feature>
<dbReference type="InterPro" id="IPR036291">
    <property type="entry name" value="NAD(P)-bd_dom_sf"/>
</dbReference>
<organism evidence="2 3">
    <name type="scientific">Natronococcus amylolyticus DSM 10524</name>
    <dbReference type="NCBI Taxonomy" id="1227497"/>
    <lineage>
        <taxon>Archaea</taxon>
        <taxon>Methanobacteriati</taxon>
        <taxon>Methanobacteriota</taxon>
        <taxon>Stenosarchaea group</taxon>
        <taxon>Halobacteria</taxon>
        <taxon>Halobacteriales</taxon>
        <taxon>Natrialbaceae</taxon>
        <taxon>Natronococcus</taxon>
    </lineage>
</organism>